<feature type="transmembrane region" description="Helical" evidence="6">
    <location>
        <begin position="131"/>
        <end position="148"/>
    </location>
</feature>
<dbReference type="RefSeq" id="WP_062303400.1">
    <property type="nucleotide sequence ID" value="NZ_LRPB01000049.1"/>
</dbReference>
<evidence type="ECO:0000256" key="1">
    <source>
        <dbReference type="ARBA" id="ARBA00004429"/>
    </source>
</evidence>
<feature type="transmembrane region" description="Helical" evidence="6">
    <location>
        <begin position="184"/>
        <end position="203"/>
    </location>
</feature>
<dbReference type="InterPro" id="IPR023171">
    <property type="entry name" value="Na/H_antiporter_dom_sf"/>
</dbReference>
<organism evidence="7 8">
    <name type="scientific">Roseivirga seohaensis</name>
    <dbReference type="NCBI Taxonomy" id="1914963"/>
    <lineage>
        <taxon>Bacteria</taxon>
        <taxon>Pseudomonadati</taxon>
        <taxon>Bacteroidota</taxon>
        <taxon>Cytophagia</taxon>
        <taxon>Cytophagales</taxon>
        <taxon>Roseivirgaceae</taxon>
        <taxon>Roseivirga</taxon>
    </lineage>
</organism>
<dbReference type="Proteomes" id="UP000075663">
    <property type="component" value="Unassembled WGS sequence"/>
</dbReference>
<keyword evidence="2 6" id="KW-1003">Cell membrane</keyword>
<comment type="catalytic activity">
    <reaction evidence="6">
        <text>Na(+)(in) + 2 H(+)(out) = Na(+)(out) + 2 H(+)(in)</text>
        <dbReference type="Rhea" id="RHEA:29251"/>
        <dbReference type="ChEBI" id="CHEBI:15378"/>
        <dbReference type="ChEBI" id="CHEBI:29101"/>
    </reaction>
</comment>
<dbReference type="STRING" id="1914963.AWW67_13055"/>
<gene>
    <name evidence="6" type="primary">nhaA</name>
    <name evidence="7" type="ORF">AWW67_13055</name>
</gene>
<dbReference type="InterPro" id="IPR004670">
    <property type="entry name" value="NhaA"/>
</dbReference>
<dbReference type="GO" id="GO:0005886">
    <property type="term" value="C:plasma membrane"/>
    <property type="evidence" value="ECO:0007669"/>
    <property type="project" value="UniProtKB-SubCell"/>
</dbReference>
<accession>A0A150XKQ6</accession>
<evidence type="ECO:0000256" key="3">
    <source>
        <dbReference type="ARBA" id="ARBA00022692"/>
    </source>
</evidence>
<sequence>MIGKLNTTLNNLFKNQSASGIAIFLAVLAAMIWANSLFQGAYQDFIHTEISIGVGQFSLSESLLIWVNDGLMAIFFLQVGLELKREIIGGKLSSFRKAILPIGAAVGGMVVPALIYLVFNLNAPTEQGWGIPMATDIAFAIGVLSLLGDRVPAGLKVFLVALAIVDDLGAVLIIAVFYTSGISYVDLLHGLLFVLVLAGANYIGIRKAWFYALIGVGGVWLAFFFSGVHPTIAGILTAFAIPGRVKIKEEDYLKNLQYLHLQFIETKAISGSFISEEQLGILEEIKQKSDDAETPLQKIEHHLAPIVGFFILPLFALVNTGIHIHGNMLEILSHPVSMGITFGLLVGKFTGILGVSWLLVKLKLAELQQGISWRHLSGVAVIAGIGFTMSLFITELAFQKEEYRFIAKLAILFASVLAGLIGVIILRQSGQTNPVNSSLGTN</sequence>
<dbReference type="GO" id="GO:0006885">
    <property type="term" value="P:regulation of pH"/>
    <property type="evidence" value="ECO:0007669"/>
    <property type="project" value="UniProtKB-UniRule"/>
</dbReference>
<evidence type="ECO:0000313" key="8">
    <source>
        <dbReference type="Proteomes" id="UP000075663"/>
    </source>
</evidence>
<evidence type="ECO:0000256" key="5">
    <source>
        <dbReference type="ARBA" id="ARBA00023136"/>
    </source>
</evidence>
<protein>
    <recommendedName>
        <fullName evidence="6">Na(+)/H(+) antiporter NhaA</fullName>
    </recommendedName>
    <alternativeName>
        <fullName evidence="6">Sodium/proton antiporter NhaA</fullName>
    </alternativeName>
</protein>
<dbReference type="Pfam" id="PF06965">
    <property type="entry name" value="Na_H_antiport_1"/>
    <property type="match status" value="1"/>
</dbReference>
<dbReference type="EMBL" id="LRPB01000049">
    <property type="protein sequence ID" value="KYG79300.1"/>
    <property type="molecule type" value="Genomic_DNA"/>
</dbReference>
<keyword evidence="4 6" id="KW-1133">Transmembrane helix</keyword>
<dbReference type="HAMAP" id="MF_01844">
    <property type="entry name" value="NhaA"/>
    <property type="match status" value="1"/>
</dbReference>
<keyword evidence="6" id="KW-0813">Transport</keyword>
<evidence type="ECO:0000256" key="6">
    <source>
        <dbReference type="HAMAP-Rule" id="MF_01844"/>
    </source>
</evidence>
<keyword evidence="6" id="KW-0406">Ion transport</keyword>
<comment type="similarity">
    <text evidence="6">Belongs to the NhaA Na(+)/H(+) (TC 2.A.33) antiporter family.</text>
</comment>
<evidence type="ECO:0000256" key="4">
    <source>
        <dbReference type="ARBA" id="ARBA00022989"/>
    </source>
</evidence>
<feature type="transmembrane region" description="Helical" evidence="6">
    <location>
        <begin position="372"/>
        <end position="393"/>
    </location>
</feature>
<dbReference type="GO" id="GO:0015385">
    <property type="term" value="F:sodium:proton antiporter activity"/>
    <property type="evidence" value="ECO:0007669"/>
    <property type="project" value="UniProtKB-UniRule"/>
</dbReference>
<keyword evidence="5 6" id="KW-0472">Membrane</keyword>
<name>A0A150XKQ6_9BACT</name>
<reference evidence="7 8" key="1">
    <citation type="submission" date="2016-01" db="EMBL/GenBank/DDBJ databases">
        <title>Genome sequencing of Roseivirga seohaensis SW-152.</title>
        <authorList>
            <person name="Selvaratnam C."/>
            <person name="Thevarajoo S."/>
            <person name="Goh K.M."/>
            <person name="Ee R."/>
            <person name="Chan K.-G."/>
            <person name="Chong C.S."/>
        </authorList>
    </citation>
    <scope>NUCLEOTIDE SEQUENCE [LARGE SCALE GENOMIC DNA]</scope>
    <source>
        <strain evidence="7 8">SW-152</strain>
    </source>
</reference>
<dbReference type="NCBIfam" id="TIGR00773">
    <property type="entry name" value="NhaA"/>
    <property type="match status" value="1"/>
</dbReference>
<comment type="function">
    <text evidence="6">Na(+)/H(+) antiporter that extrudes sodium in exchange for external protons.</text>
</comment>
<dbReference type="AlphaFoldDB" id="A0A150XKQ6"/>
<comment type="subcellular location">
    <subcellularLocation>
        <location evidence="1">Cell inner membrane</location>
        <topology evidence="1">Multi-pass membrane protein</topology>
    </subcellularLocation>
    <subcellularLocation>
        <location evidence="6">Cell membrane</location>
        <topology evidence="6">Multi-pass membrane protein</topology>
    </subcellularLocation>
</comment>
<feature type="transmembrane region" description="Helical" evidence="6">
    <location>
        <begin position="303"/>
        <end position="324"/>
    </location>
</feature>
<proteinExistence type="inferred from homology"/>
<feature type="transmembrane region" description="Helical" evidence="6">
    <location>
        <begin position="210"/>
        <end position="241"/>
    </location>
</feature>
<feature type="transmembrane region" description="Helical" evidence="6">
    <location>
        <begin position="98"/>
        <end position="119"/>
    </location>
</feature>
<dbReference type="PANTHER" id="PTHR30341:SF0">
    <property type="entry name" value="NA(+)_H(+) ANTIPORTER NHAA"/>
    <property type="match status" value="1"/>
</dbReference>
<feature type="transmembrane region" description="Helical" evidence="6">
    <location>
        <begin position="54"/>
        <end position="77"/>
    </location>
</feature>
<feature type="transmembrane region" description="Helical" evidence="6">
    <location>
        <begin position="157"/>
        <end position="178"/>
    </location>
</feature>
<feature type="transmembrane region" description="Helical" evidence="6">
    <location>
        <begin position="336"/>
        <end position="360"/>
    </location>
</feature>
<feature type="transmembrane region" description="Helical" evidence="6">
    <location>
        <begin position="405"/>
        <end position="426"/>
    </location>
</feature>
<keyword evidence="6" id="KW-0050">Antiport</keyword>
<comment type="caution">
    <text evidence="7">The sequence shown here is derived from an EMBL/GenBank/DDBJ whole genome shotgun (WGS) entry which is preliminary data.</text>
</comment>
<keyword evidence="6" id="KW-0739">Sodium transport</keyword>
<keyword evidence="6" id="KW-0915">Sodium</keyword>
<dbReference type="Gene3D" id="1.20.1530.10">
    <property type="entry name" value="Na+/H+ antiporter like domain"/>
    <property type="match status" value="1"/>
</dbReference>
<feature type="transmembrane region" description="Helical" evidence="6">
    <location>
        <begin position="21"/>
        <end position="42"/>
    </location>
</feature>
<evidence type="ECO:0000313" key="7">
    <source>
        <dbReference type="EMBL" id="KYG79300.1"/>
    </source>
</evidence>
<dbReference type="PANTHER" id="PTHR30341">
    <property type="entry name" value="SODIUM ION/PROTON ANTIPORTER NHAA-RELATED"/>
    <property type="match status" value="1"/>
</dbReference>
<keyword evidence="3 6" id="KW-0812">Transmembrane</keyword>
<evidence type="ECO:0000256" key="2">
    <source>
        <dbReference type="ARBA" id="ARBA00022475"/>
    </source>
</evidence>